<accession>Q6IH34</accession>
<keyword evidence="1" id="KW-0732">Signal</keyword>
<organism evidence="2">
    <name type="scientific">Drosophila melanogaster</name>
    <name type="common">Fruit fly</name>
    <dbReference type="NCBI Taxonomy" id="7227"/>
    <lineage>
        <taxon>Eukaryota</taxon>
        <taxon>Metazoa</taxon>
        <taxon>Ecdysozoa</taxon>
        <taxon>Arthropoda</taxon>
        <taxon>Hexapoda</taxon>
        <taxon>Insecta</taxon>
        <taxon>Pterygota</taxon>
        <taxon>Neoptera</taxon>
        <taxon>Endopterygota</taxon>
        <taxon>Diptera</taxon>
        <taxon>Brachycera</taxon>
        <taxon>Muscomorpha</taxon>
        <taxon>Ephydroidea</taxon>
        <taxon>Drosophilidae</taxon>
        <taxon>Drosophila</taxon>
        <taxon>Sophophora</taxon>
    </lineage>
</organism>
<evidence type="ECO:0000256" key="1">
    <source>
        <dbReference type="SAM" id="SignalP"/>
    </source>
</evidence>
<dbReference type="AlphaFoldDB" id="Q6IH34"/>
<feature type="signal peptide" evidence="1">
    <location>
        <begin position="1"/>
        <end position="18"/>
    </location>
</feature>
<proteinExistence type="predicted"/>
<protein>
    <submittedName>
        <fullName evidence="2">HDC03444</fullName>
    </submittedName>
</protein>
<reference evidence="2" key="1">
    <citation type="journal article" date="2003" name="Genome Biol.">
        <title>An integrated gene annotation and transcriptional profiling approach towards the full gene content of the Drosophila genome.</title>
        <authorList>
            <person name="Hild M."/>
            <person name="Beckmann B."/>
            <person name="Haas S.A."/>
            <person name="Koch B."/>
            <person name="Solovyev V."/>
            <person name="Busold C."/>
            <person name="Fellenberg K."/>
            <person name="Boutros M."/>
            <person name="Vingron M."/>
            <person name="Sauer F."/>
            <person name="Hoheisel J.D."/>
            <person name="Paro R."/>
        </authorList>
    </citation>
    <scope>NUCLEOTIDE SEQUENCE</scope>
</reference>
<dbReference type="EMBL" id="BK003582">
    <property type="protein sequence ID" value="DAA03781.1"/>
    <property type="molecule type" value="Genomic_DNA"/>
</dbReference>
<gene>
    <name evidence="2" type="ORF">HDC03444</name>
</gene>
<evidence type="ECO:0000313" key="2">
    <source>
        <dbReference type="EMBL" id="DAA03781.1"/>
    </source>
</evidence>
<sequence>MPLLYALLLLIMRPLLSSAGLGQRRVKESMGMVVEVEVGMSLLLFDPLRCANKSAAAFNLYVPLPPPLPHHVYKITDPSSFDVHTAVAGTKKKPLCFLVVLWGSLGSGGCGQYTQRYYVYVMYGRDIWPSCPRLTDAAIDGAPCRQSAVSANLRHELSYRNDDATRLCRCDAMPFLSSFSIDVSADVVFLMRGNDAGAEWEWQWEWSGNWLRWVFKPCAIIDVSAGLDPLAVFGAASAIGTTFAQDLLAAPRSPMAKCEPHFRKVALETENTTVRGISVSNAELRMQQTRLGWRRSGPWEDSHDFVIIN</sequence>
<name>Q6IH34_DROME</name>
<feature type="chain" id="PRO_5004274466" evidence="1">
    <location>
        <begin position="19"/>
        <end position="309"/>
    </location>
</feature>